<name>A0ABQ9HWW4_9NEOP</name>
<comment type="caution">
    <text evidence="2">The sequence shown here is derived from an EMBL/GenBank/DDBJ whole genome shotgun (WGS) entry which is preliminary data.</text>
</comment>
<dbReference type="EMBL" id="JARBHB010000003">
    <property type="protein sequence ID" value="KAJ8888591.1"/>
    <property type="molecule type" value="Genomic_DNA"/>
</dbReference>
<reference evidence="2 3" key="1">
    <citation type="submission" date="2023-02" db="EMBL/GenBank/DDBJ databases">
        <title>LHISI_Scaffold_Assembly.</title>
        <authorList>
            <person name="Stuart O.P."/>
            <person name="Cleave R."/>
            <person name="Magrath M.J.L."/>
            <person name="Mikheyev A.S."/>
        </authorList>
    </citation>
    <scope>NUCLEOTIDE SEQUENCE [LARGE SCALE GENOMIC DNA]</scope>
    <source>
        <strain evidence="2">Daus_M_001</strain>
        <tissue evidence="2">Leg muscle</tissue>
    </source>
</reference>
<feature type="region of interest" description="Disordered" evidence="1">
    <location>
        <begin position="109"/>
        <end position="136"/>
    </location>
</feature>
<gene>
    <name evidence="2" type="ORF">PR048_008083</name>
</gene>
<evidence type="ECO:0000256" key="1">
    <source>
        <dbReference type="SAM" id="MobiDB-lite"/>
    </source>
</evidence>
<evidence type="ECO:0000313" key="3">
    <source>
        <dbReference type="Proteomes" id="UP001159363"/>
    </source>
</evidence>
<accession>A0ABQ9HWW4</accession>
<keyword evidence="3" id="KW-1185">Reference proteome</keyword>
<protein>
    <submittedName>
        <fullName evidence="2">Uncharacterized protein</fullName>
    </submittedName>
</protein>
<proteinExistence type="predicted"/>
<dbReference type="PANTHER" id="PTHR46704:SF9">
    <property type="entry name" value="BHLH DOMAIN-CONTAINING PROTEIN"/>
    <property type="match status" value="1"/>
</dbReference>
<organism evidence="2 3">
    <name type="scientific">Dryococelus australis</name>
    <dbReference type="NCBI Taxonomy" id="614101"/>
    <lineage>
        <taxon>Eukaryota</taxon>
        <taxon>Metazoa</taxon>
        <taxon>Ecdysozoa</taxon>
        <taxon>Arthropoda</taxon>
        <taxon>Hexapoda</taxon>
        <taxon>Insecta</taxon>
        <taxon>Pterygota</taxon>
        <taxon>Neoptera</taxon>
        <taxon>Polyneoptera</taxon>
        <taxon>Phasmatodea</taxon>
        <taxon>Verophasmatodea</taxon>
        <taxon>Anareolatae</taxon>
        <taxon>Phasmatidae</taxon>
        <taxon>Eurycanthinae</taxon>
        <taxon>Dryococelus</taxon>
    </lineage>
</organism>
<dbReference type="Proteomes" id="UP001159363">
    <property type="component" value="Chromosome 3"/>
</dbReference>
<sequence>MATGHAYQDGGRILDPAARCLRQSQLTGIELTHPRHFEFRPLPYHQCYQATTYSAVFKTVPAEERLAINTTATSRLLSDCRLSTTMAELAYGMKGPGFKSRPIRIERGENGAAPECNGQGNGRSPRKPADQRHRPAQRKTYCMLINLLTKHPNFTIIGTAVTERLHCSPPSIANRVQFPVGSLPDFRKCKSCRKTLLVSGVFSGISRSPRPCIPALLHSHLISPPSAFKTSLLRAVQISQFNFTILVPAATFCWPNVWRWSWANVGKCKLTQRQNVTRPAYLPPSRTGFNPTPGHSQIFACGNRAGRCRCSVGVLRVIPSPLPFNFGTALYSPQSPSLALKTSLLIAAQISSLTHLNANNNLENKVPILSEIVPLRQRRAAWSMHTPAYFSRLSYLDTGYPGARIVHKGPIPCPAQSPHLKSDRFLLSGPRERYICRSMRTRVRADWLCTVPTLWGVTRLDPTLPEADPLNTTSPGAQGRQLNMKEVLTNLLRPVPWALANDDGTVRKTNRAVLRKELEKIVSPAEVIHLPAVIVIHGMSIVHKVKGLEEKYFKITLLEWVPVIELRCTHEEADKRIMFHALCTSHSGATSVAICCEDTDVLILSLGFAHLIPSNLYFKCGTQNHVRYIDVSKLSSTLGRSVCDALVGLHAFTGSDSVSVLAGRGKLIALKQMIND</sequence>
<evidence type="ECO:0000313" key="2">
    <source>
        <dbReference type="EMBL" id="KAJ8888591.1"/>
    </source>
</evidence>
<dbReference type="PANTHER" id="PTHR46704">
    <property type="entry name" value="CXC DOMAIN-CONTAINING PROTEIN-RELATED"/>
    <property type="match status" value="1"/>
</dbReference>